<dbReference type="PROSITE" id="PS51257">
    <property type="entry name" value="PROKAR_LIPOPROTEIN"/>
    <property type="match status" value="1"/>
</dbReference>
<accession>A0A645DJG8</accession>
<dbReference type="EMBL" id="VSSQ01036821">
    <property type="protein sequence ID" value="MPM89391.1"/>
    <property type="molecule type" value="Genomic_DNA"/>
</dbReference>
<proteinExistence type="predicted"/>
<name>A0A645DJG8_9ZZZZ</name>
<comment type="caution">
    <text evidence="1">The sequence shown here is derived from an EMBL/GenBank/DDBJ whole genome shotgun (WGS) entry which is preliminary data.</text>
</comment>
<reference evidence="1" key="1">
    <citation type="submission" date="2019-08" db="EMBL/GenBank/DDBJ databases">
        <authorList>
            <person name="Kucharzyk K."/>
            <person name="Murdoch R.W."/>
            <person name="Higgins S."/>
            <person name="Loffler F."/>
        </authorList>
    </citation>
    <scope>NUCLEOTIDE SEQUENCE</scope>
</reference>
<dbReference type="AlphaFoldDB" id="A0A645DJG8"/>
<protein>
    <submittedName>
        <fullName evidence="1">Uncharacterized protein</fullName>
    </submittedName>
</protein>
<gene>
    <name evidence="1" type="ORF">SDC9_136500</name>
</gene>
<evidence type="ECO:0000313" key="1">
    <source>
        <dbReference type="EMBL" id="MPM89391.1"/>
    </source>
</evidence>
<sequence length="156" mass="17269">MPEKLSKTKIAILTVFSLVMLFLLAFSCYGCSYQPINPPEAEEAIDVVSRLANTSWQLDETEGTPTLSELYDLVLSSISFSGRDAGLQQLDMDLTLRNEPSASGTLLFVPDEGFGFLFEGDLLPIRIVYDVSRDGNTETLTLVGEQSNGRLYYLKI</sequence>
<organism evidence="1">
    <name type="scientific">bioreactor metagenome</name>
    <dbReference type="NCBI Taxonomy" id="1076179"/>
    <lineage>
        <taxon>unclassified sequences</taxon>
        <taxon>metagenomes</taxon>
        <taxon>ecological metagenomes</taxon>
    </lineage>
</organism>